<dbReference type="AlphaFoldDB" id="A0A067MKA7"/>
<reference evidence="2" key="1">
    <citation type="journal article" date="2014" name="Proc. Natl. Acad. Sci. U.S.A.">
        <title>Extensive sampling of basidiomycete genomes demonstrates inadequacy of the white-rot/brown-rot paradigm for wood decay fungi.</title>
        <authorList>
            <person name="Riley R."/>
            <person name="Salamov A.A."/>
            <person name="Brown D.W."/>
            <person name="Nagy L.G."/>
            <person name="Floudas D."/>
            <person name="Held B.W."/>
            <person name="Levasseur A."/>
            <person name="Lombard V."/>
            <person name="Morin E."/>
            <person name="Otillar R."/>
            <person name="Lindquist E.A."/>
            <person name="Sun H."/>
            <person name="LaButti K.M."/>
            <person name="Schmutz J."/>
            <person name="Jabbour D."/>
            <person name="Luo H."/>
            <person name="Baker S.E."/>
            <person name="Pisabarro A.G."/>
            <person name="Walton J.D."/>
            <person name="Blanchette R.A."/>
            <person name="Henrissat B."/>
            <person name="Martin F."/>
            <person name="Cullen D."/>
            <person name="Hibbett D.S."/>
            <person name="Grigoriev I.V."/>
        </authorList>
    </citation>
    <scope>NUCLEOTIDE SEQUENCE [LARGE SCALE GENOMIC DNA]</scope>
    <source>
        <strain evidence="2">FD-172 SS1</strain>
    </source>
</reference>
<dbReference type="Proteomes" id="UP000027195">
    <property type="component" value="Unassembled WGS sequence"/>
</dbReference>
<evidence type="ECO:0000313" key="2">
    <source>
        <dbReference type="Proteomes" id="UP000027195"/>
    </source>
</evidence>
<sequence length="264" mass="29831">MAHAFLCTPQITDMVQREIWSSGQLLSPSSAISLEDIDARIKLTREKLPESLDSEVINRICHELLMEFHPFFIVYADECLNAVISGFERALPNHGELHPSWNRGHRSDVLAKMYGCAVQARAGIWASGGLWQIAFTEKERTDAEIRDIFKLERKHEIEFSTAIVEAFCDDGSKTQDLLKALQAFGLRDFQVVEDLVILHPDEGKYEEALTVIARTAAFWVVEQEAWLDYICNLLSGFTRDFVHDSLCPAPDDLDKWSGAGCEVV</sequence>
<gene>
    <name evidence="1" type="ORF">BOTBODRAFT_278237</name>
</gene>
<dbReference type="HOGENOM" id="CLU_1053719_0_0_1"/>
<accession>A0A067MKA7</accession>
<protein>
    <submittedName>
        <fullName evidence="1">Uncharacterized protein</fullName>
    </submittedName>
</protein>
<evidence type="ECO:0000313" key="1">
    <source>
        <dbReference type="EMBL" id="KDQ15974.1"/>
    </source>
</evidence>
<proteinExistence type="predicted"/>
<organism evidence="1 2">
    <name type="scientific">Botryobasidium botryosum (strain FD-172 SS1)</name>
    <dbReference type="NCBI Taxonomy" id="930990"/>
    <lineage>
        <taxon>Eukaryota</taxon>
        <taxon>Fungi</taxon>
        <taxon>Dikarya</taxon>
        <taxon>Basidiomycota</taxon>
        <taxon>Agaricomycotina</taxon>
        <taxon>Agaricomycetes</taxon>
        <taxon>Cantharellales</taxon>
        <taxon>Botryobasidiaceae</taxon>
        <taxon>Botryobasidium</taxon>
    </lineage>
</organism>
<keyword evidence="2" id="KW-1185">Reference proteome</keyword>
<dbReference type="InParanoid" id="A0A067MKA7"/>
<name>A0A067MKA7_BOTB1</name>
<dbReference type="EMBL" id="KL198030">
    <property type="protein sequence ID" value="KDQ15974.1"/>
    <property type="molecule type" value="Genomic_DNA"/>
</dbReference>